<evidence type="ECO:0000313" key="1">
    <source>
        <dbReference type="EMBL" id="ABL78579.1"/>
    </source>
</evidence>
<evidence type="ECO:0000313" key="2">
    <source>
        <dbReference type="Proteomes" id="UP000000641"/>
    </source>
</evidence>
<dbReference type="eggNOG" id="arCOG08832">
    <property type="taxonomic scope" value="Archaea"/>
</dbReference>
<protein>
    <submittedName>
        <fullName evidence="1">Uncharacterized protein</fullName>
    </submittedName>
</protein>
<proteinExistence type="predicted"/>
<dbReference type="GeneID" id="4602047"/>
<name>A1RZE9_THEPD</name>
<reference evidence="2" key="1">
    <citation type="journal article" date="2008" name="J. Bacteriol.">
        <title>Genome sequence of Thermofilum pendens reveals an exceptional loss of biosynthetic pathways without genome reduction.</title>
        <authorList>
            <person name="Anderson I."/>
            <person name="Rodriguez J."/>
            <person name="Susanti D."/>
            <person name="Porat I."/>
            <person name="Reich C."/>
            <person name="Ulrich L.E."/>
            <person name="Elkins J.G."/>
            <person name="Mavromatis K."/>
            <person name="Lykidis A."/>
            <person name="Kim E."/>
            <person name="Thompson L.S."/>
            <person name="Nolan M."/>
            <person name="Land M."/>
            <person name="Copeland A."/>
            <person name="Lapidus A."/>
            <person name="Lucas S."/>
            <person name="Detter C."/>
            <person name="Zhulin I.B."/>
            <person name="Olsen G.J."/>
            <person name="Whitman W."/>
            <person name="Mukhopadhyay B."/>
            <person name="Bristow J."/>
            <person name="Kyrpides N."/>
        </authorList>
    </citation>
    <scope>NUCLEOTIDE SEQUENCE [LARGE SCALE GENOMIC DNA]</scope>
    <source>
        <strain evidence="2">DSM 2475 / Hrk 5</strain>
    </source>
</reference>
<organism evidence="1 2">
    <name type="scientific">Thermofilum pendens (strain DSM 2475 / Hrk 5)</name>
    <dbReference type="NCBI Taxonomy" id="368408"/>
    <lineage>
        <taxon>Archaea</taxon>
        <taxon>Thermoproteota</taxon>
        <taxon>Thermoprotei</taxon>
        <taxon>Thermofilales</taxon>
        <taxon>Thermofilaceae</taxon>
        <taxon>Thermofilum</taxon>
    </lineage>
</organism>
<gene>
    <name evidence="1" type="ordered locus">Tpen_1181</name>
</gene>
<dbReference type="AlphaFoldDB" id="A1RZE9"/>
<dbReference type="EnsemblBacteria" id="ABL78579">
    <property type="protein sequence ID" value="ABL78579"/>
    <property type="gene ID" value="Tpen_1181"/>
</dbReference>
<dbReference type="STRING" id="368408.Tpen_1181"/>
<dbReference type="HOGENOM" id="CLU_594002_0_0_2"/>
<accession>A1RZE9</accession>
<dbReference type="RefSeq" id="WP_011752844.1">
    <property type="nucleotide sequence ID" value="NC_008698.1"/>
</dbReference>
<sequence length="460" mass="51623">MTHVKSVGRALLLAVLVLILVASLALYNGFQQAFSEYAHCNGGYWKDSNNTHLVQDAKWRKTVNVYVIGVGDRTGKAESALHKLGLNVKVSSVLDRSGIEWSDVVLIDSDWAGSIGVRYRELVKDTVRLRKPVACYGSDAGNKFIELVGRDFFLNELSLYIGGEPFSNKTPNLELPADVKLFSIITRRSQGDLLVPEYLVIESIEEDLERDIAELLNWLIDLGIVDGEVKHYSITEVNGFKYVGSIDWKTYYIKYCNNNVGKLQAKSEYYYYGERVGEVFYKWFLIYVNHLTTGYGATTWCGACPYANWALHKAKTEIDGHTDTFPGQVFDDMGPINAMTCVSSISYEVSAEVSGVIARVSVSYNPNQMSYTSSVDVDTGIVKWIHSPCQHVTDTTWRVEPSAIFYLDPRKEYGYEPLIVTHYFYSEVKGYTTPRCGGTAYTYGQSSYTAYVKSSEVSQG</sequence>
<dbReference type="Proteomes" id="UP000000641">
    <property type="component" value="Chromosome"/>
</dbReference>
<dbReference type="EMBL" id="CP000505">
    <property type="protein sequence ID" value="ABL78579.1"/>
    <property type="molecule type" value="Genomic_DNA"/>
</dbReference>
<keyword evidence="2" id="KW-1185">Reference proteome</keyword>
<dbReference type="KEGG" id="tpe:Tpen_1181"/>